<proteinExistence type="predicted"/>
<dbReference type="Proteomes" id="UP000006135">
    <property type="component" value="Chromosome"/>
</dbReference>
<reference evidence="1 2" key="1">
    <citation type="journal article" date="2011" name="J. Genet. Genomics">
        <title>Unraveling the Acidithiobacillus caldus complete genome and its central metabolisms for carbon assimilation.</title>
        <authorList>
            <person name="You X.Y."/>
            <person name="Guo X."/>
            <person name="Zheng H.J."/>
            <person name="Zhang M.J."/>
            <person name="Liu L.J."/>
            <person name="Zhu Y.Q."/>
            <person name="Zhu B."/>
            <person name="Wang S.Y."/>
            <person name="Zhao G.P."/>
            <person name="Poetsch A."/>
            <person name="Jiang C.Y."/>
            <person name="Liu S.J."/>
        </authorList>
    </citation>
    <scope>NUCLEOTIDE SEQUENCE [LARGE SCALE GENOMIC DNA]</scope>
    <source>
        <strain evidence="1 2">SM-1</strain>
    </source>
</reference>
<gene>
    <name evidence="1" type="ordered locus">Atc_0415</name>
</gene>
<dbReference type="KEGG" id="acu:Atc_0415"/>
<evidence type="ECO:0000313" key="2">
    <source>
        <dbReference type="Proteomes" id="UP000006135"/>
    </source>
</evidence>
<name>F9ZST6_ACICS</name>
<dbReference type="AlphaFoldDB" id="F9ZST6"/>
<keyword evidence="2" id="KW-1185">Reference proteome</keyword>
<dbReference type="HOGENOM" id="CLU_3039385_0_0_6"/>
<protein>
    <submittedName>
        <fullName evidence="1">Uncharacterized protein</fullName>
    </submittedName>
</protein>
<sequence length="54" mass="6208">MNNLQLLLPDGIFAEIRSPHKAFLSTSNGFWVANYLKKIALNQYPAYNRSESKH</sequence>
<accession>F9ZST6</accession>
<evidence type="ECO:0000313" key="1">
    <source>
        <dbReference type="EMBL" id="AEK57066.1"/>
    </source>
</evidence>
<dbReference type="EMBL" id="CP002573">
    <property type="protein sequence ID" value="AEK57066.1"/>
    <property type="molecule type" value="Genomic_DNA"/>
</dbReference>
<organism evidence="1 2">
    <name type="scientific">Acidithiobacillus caldus (strain SM-1)</name>
    <dbReference type="NCBI Taxonomy" id="990288"/>
    <lineage>
        <taxon>Bacteria</taxon>
        <taxon>Pseudomonadati</taxon>
        <taxon>Pseudomonadota</taxon>
        <taxon>Acidithiobacillia</taxon>
        <taxon>Acidithiobacillales</taxon>
        <taxon>Acidithiobacillaceae</taxon>
        <taxon>Acidithiobacillus</taxon>
    </lineage>
</organism>